<dbReference type="Gene3D" id="3.40.50.720">
    <property type="entry name" value="NAD(P)-binding Rossmann-like Domain"/>
    <property type="match status" value="1"/>
</dbReference>
<keyword evidence="4" id="KW-1185">Reference proteome</keyword>
<dbReference type="Proteomes" id="UP001138500">
    <property type="component" value="Unassembled WGS sequence"/>
</dbReference>
<dbReference type="InterPro" id="IPR036291">
    <property type="entry name" value="NAD(P)-bd_dom_sf"/>
</dbReference>
<dbReference type="OrthoDB" id="16464at2759"/>
<accession>A0A9W7W1E7</accession>
<dbReference type="AlphaFoldDB" id="A0A9W7W1E7"/>
<evidence type="ECO:0000256" key="1">
    <source>
        <dbReference type="SAM" id="MobiDB-lite"/>
    </source>
</evidence>
<organism evidence="3 4">
    <name type="scientific">Teratosphaeria destructans</name>
    <dbReference type="NCBI Taxonomy" id="418781"/>
    <lineage>
        <taxon>Eukaryota</taxon>
        <taxon>Fungi</taxon>
        <taxon>Dikarya</taxon>
        <taxon>Ascomycota</taxon>
        <taxon>Pezizomycotina</taxon>
        <taxon>Dothideomycetes</taxon>
        <taxon>Dothideomycetidae</taxon>
        <taxon>Mycosphaerellales</taxon>
        <taxon>Teratosphaeriaceae</taxon>
        <taxon>Teratosphaeria</taxon>
    </lineage>
</organism>
<comment type="caution">
    <text evidence="3">The sequence shown here is derived from an EMBL/GenBank/DDBJ whole genome shotgun (WGS) entry which is preliminary data.</text>
</comment>
<dbReference type="EMBL" id="RIBY02002012">
    <property type="protein sequence ID" value="KAH9826239.1"/>
    <property type="molecule type" value="Genomic_DNA"/>
</dbReference>
<protein>
    <submittedName>
        <fullName evidence="3">RmlD substrate binding domain</fullName>
    </submittedName>
</protein>
<evidence type="ECO:0000259" key="2">
    <source>
        <dbReference type="Pfam" id="PF01370"/>
    </source>
</evidence>
<sequence length="423" mass="46881">MSVLDAAAPADGVASPTANATADHAVATNHHNSTALASSEPDPRPAVLIVGGLGYIGRFLAHHIHTNKLASTLRLVDKQLPQLASLAPEHQEACSQNFLQADGTREQSQGRIYDLPPGPNGEQREFDYVFNCGGETRFSQEDEVYKLRSYQLSLAVGMEAAKRGVKAFVEVSTGTVYNPNRNPQKETDKTSKPHTKQAKWKLAAEDGLAKIPGLRLVVLRLPFVYGPYAAKGWIGTQLALARVYQARDPKETLKWLWGSELRTNTLHVEDTARALWMAAEWRSNNDRIPNVSAEKLVFNVVDKGATSQGTMARIIKEVFGVDTGFQGTLVNTFARLNLEHVVDEVNDDTLDDWADLLADAGIGEERRGPLSPFMEKELLRDADLSLDGGRFEQVVGFRPQHERITKEEIEAIIDSYRRMGWWP</sequence>
<dbReference type="SUPFAM" id="SSF51735">
    <property type="entry name" value="NAD(P)-binding Rossmann-fold domains"/>
    <property type="match status" value="1"/>
</dbReference>
<reference evidence="3 4" key="2">
    <citation type="journal article" date="2021" name="Curr. Genet.">
        <title>Genetic response to nitrogen starvation in the aggressive Eucalyptus foliar pathogen Teratosphaeria destructans.</title>
        <authorList>
            <person name="Havenga M."/>
            <person name="Wingfield B.D."/>
            <person name="Wingfield M.J."/>
            <person name="Dreyer L.L."/>
            <person name="Roets F."/>
            <person name="Aylward J."/>
        </authorList>
    </citation>
    <scope>NUCLEOTIDE SEQUENCE [LARGE SCALE GENOMIC DNA]</scope>
    <source>
        <strain evidence="3">CMW44962</strain>
    </source>
</reference>
<evidence type="ECO:0000313" key="4">
    <source>
        <dbReference type="Proteomes" id="UP001138500"/>
    </source>
</evidence>
<name>A0A9W7W1E7_9PEZI</name>
<dbReference type="InterPro" id="IPR050177">
    <property type="entry name" value="Lipid_A_modif_metabolic_enz"/>
</dbReference>
<evidence type="ECO:0000313" key="3">
    <source>
        <dbReference type="EMBL" id="KAH9826239.1"/>
    </source>
</evidence>
<feature type="region of interest" description="Disordered" evidence="1">
    <location>
        <begin position="176"/>
        <end position="197"/>
    </location>
</feature>
<dbReference type="PANTHER" id="PTHR43245:SF11">
    <property type="entry name" value="LD23561P"/>
    <property type="match status" value="1"/>
</dbReference>
<reference evidence="3 4" key="1">
    <citation type="journal article" date="2018" name="IMA Fungus">
        <title>IMA Genome-F 10: Nine draft genome sequences of Claviceps purpurea s.lat., including C. arundinis, C. humidiphila, and C. cf. spartinae, pseudomolecules for the pitch canker pathogen Fusarium circinatum, draft genome of Davidsoniella eucalypti, Grosmannia galeiformis, Quambalaria eucalypti, and Teratosphaeria destructans.</title>
        <authorList>
            <person name="Wingfield B.D."/>
            <person name="Liu M."/>
            <person name="Nguyen H.D."/>
            <person name="Lane F.A."/>
            <person name="Morgan S.W."/>
            <person name="De Vos L."/>
            <person name="Wilken P.M."/>
            <person name="Duong T.A."/>
            <person name="Aylward J."/>
            <person name="Coetzee M.P."/>
            <person name="Dadej K."/>
            <person name="De Beer Z.W."/>
            <person name="Findlay W."/>
            <person name="Havenga M."/>
            <person name="Kolarik M."/>
            <person name="Menzies J.G."/>
            <person name="Naidoo K."/>
            <person name="Pochopski O."/>
            <person name="Shoukouhi P."/>
            <person name="Santana Q.C."/>
            <person name="Seifert K.A."/>
            <person name="Soal N."/>
            <person name="Steenkamp E.T."/>
            <person name="Tatham C.T."/>
            <person name="van der Nest M.A."/>
            <person name="Wingfield M.J."/>
        </authorList>
    </citation>
    <scope>NUCLEOTIDE SEQUENCE [LARGE SCALE GENOMIC DNA]</scope>
    <source>
        <strain evidence="3">CMW44962</strain>
    </source>
</reference>
<feature type="domain" description="NAD-dependent epimerase/dehydratase" evidence="2">
    <location>
        <begin position="47"/>
        <end position="284"/>
    </location>
</feature>
<dbReference type="Pfam" id="PF01370">
    <property type="entry name" value="Epimerase"/>
    <property type="match status" value="1"/>
</dbReference>
<dbReference type="InterPro" id="IPR001509">
    <property type="entry name" value="Epimerase_deHydtase"/>
</dbReference>
<proteinExistence type="predicted"/>
<dbReference type="PANTHER" id="PTHR43245">
    <property type="entry name" value="BIFUNCTIONAL POLYMYXIN RESISTANCE PROTEIN ARNA"/>
    <property type="match status" value="1"/>
</dbReference>
<gene>
    <name evidence="3" type="ORF">Tdes44962_MAKER03623</name>
</gene>